<dbReference type="Pfam" id="PF00098">
    <property type="entry name" value="zf-CCHC"/>
    <property type="match status" value="2"/>
</dbReference>
<evidence type="ECO:0000256" key="3">
    <source>
        <dbReference type="ARBA" id="ARBA00022695"/>
    </source>
</evidence>
<feature type="compositionally biased region" description="Low complexity" evidence="9">
    <location>
        <begin position="278"/>
        <end position="296"/>
    </location>
</feature>
<dbReference type="PANTHER" id="PTHR37984:SF5">
    <property type="entry name" value="PROTEIN NYNRIN-LIKE"/>
    <property type="match status" value="1"/>
</dbReference>
<dbReference type="Pfam" id="PF00665">
    <property type="entry name" value="rve"/>
    <property type="match status" value="1"/>
</dbReference>
<evidence type="ECO:0000256" key="1">
    <source>
        <dbReference type="ARBA" id="ARBA00022670"/>
    </source>
</evidence>
<dbReference type="GO" id="GO:0042575">
    <property type="term" value="C:DNA polymerase complex"/>
    <property type="evidence" value="ECO:0007669"/>
    <property type="project" value="UniProtKB-ARBA"/>
</dbReference>
<dbReference type="SUPFAM" id="SSF56672">
    <property type="entry name" value="DNA/RNA polymerases"/>
    <property type="match status" value="1"/>
</dbReference>
<feature type="transmembrane region" description="Helical" evidence="10">
    <location>
        <begin position="1249"/>
        <end position="1273"/>
    </location>
</feature>
<evidence type="ECO:0000256" key="6">
    <source>
        <dbReference type="ARBA" id="ARBA00022801"/>
    </source>
</evidence>
<keyword evidence="3" id="KW-0548">Nucleotidyltransferase</keyword>
<sequence length="1676" mass="195815">MLTRSFLKKNKEKMNYDLEYFDDLCDEMSSSLTGLGRDLNGGGVDAEEARKRLNAILDTSAEAVEELRRSTLSKTDKKELMKRLSLDTDEFEQKLTTLNEKINKLRSQEEGRSRYDSNLGSENGSDDPEKFDSQLYANMRPFSGEFLAFPQFWSIFCAYVDQTRISDVRKFQCLLDKIDERTKTKLAGYSARNYEQAKQYAILKFIDTLNTVEVASENAKDASHFQFHILEAVRTKLPNWLAARIPNDDKFISTAINELCFQIEHLEIKEMRSRKSTNKTNRNNNRPATNNNNNNNNHHHHQANNTTNGDKRRPTICNYCKKIGHLARDCRTLARKRNDAQSANLPPREAKCFKCGKLGHYKDQCRSTTNTNVSVIEPPNNNYQPAQCPQFEPRPSTSHDKQKISRIHRLQEWLELNHMPMWQRRIKFLWIRGKIGGEGHTTFMYGDYATTIGQITKVLRFFILPNYDRSILSDKCIKLFRLTLQDDQIYQRCEEEETTTLGTPRSEFQDVFTDQGEVGRISEENFRLHLNNDTPIALKAYTCSPKDQEIIESHITRLLELDLIEESNSRYAFPVVLANKKDEGKKARLCIDYRKLNEITCNEVFPIPRIQDIEDRLLNAQWFSALDISNGYHHVPIDPRDREKTAFITQRGLYQWKVMPFGLKTAPIVFQRIIWRILKKHQLTNVLLAFREESIKLKTSKCQIKVRTISYLGHRISNNQVMPLIDNVKSILAAEAPKIQRRDNLHRRQQCRNWCSVKTATWDFQHPVSYFSKRLLSYQTRYSATELECLAIVSALNHWKHWILGQRICVYTDHKPLEGIKKNKNVESRLGRWAIQLSQFQNLSIKYQLGSENEADFLSRHLPPDDHTEVEVKRVLGTKFAKEKLYQIHHQFGHIGYPQMLEHFGIKHLCESSRSLAKSIVDECEVCMLTKPNRKRLGTMGYIGPAEHPTGKKYLHLAIDAYTRFLWGMSSKTQNAKDFINLVNQISNQQTPGMIVADQYSSIKSKELQKFLERQGINFMHTPINHPSSNGLVERVNQTITDRLRQKCHQFPPNYLMFGSDPEGYYKGQSLEANRIIAQQNSLKSHEMSKKRFDSKRRNIELKPEDKVYIETGNKLNQDKLSPRYERPFEVNKMLSRNMVEVRKQGRNIPVHVSKIKLYSMMLILSLTTIMAEKISIMKNEPILWKRTSYHVVEHKNYNIIRLLLVSPCEILKQQNRTRTYIEICEDEYRQQIKQGKQLCDRRIRKQRALGFLGTFTTIIIAQSIMGITNLIFNKFSTTEKFESLRTEQLKFEKQMQEINWKTRAIMKDLVRDEEKFKEFVEKRLEDALNGERFIAELAVRGRTMERFFQESRYGKVNPDFHFLFPNLLNETAGNTDQWEFVRCKFEEISDSYTQLEMEIVTPEVSSNLIIWKAVPFNIYKPNKNKYCRYQYSGPRLVCQDHNINCLRKIDTSSSELQIYLNDVDEECMSVSTERMWKLERCDYSKPKSQIKYDEKNAYIYCLGTTLEFPYFNITCENFVYRIPKNTSFSTNGSNIELSFKERVIEKIQQSYASNSSRINHHLFQNHTDYNLEFKELDKLLQETESSILSFQNGTYHTYWIILISLIVLGILVSVFLIFKIASKTSRTEIPIMLRDTIGHRTSLRARGGYPRPGTNLKKGDVTASSHPPQVVGRSR</sequence>
<dbReference type="GO" id="GO:0008233">
    <property type="term" value="F:peptidase activity"/>
    <property type="evidence" value="ECO:0007669"/>
    <property type="project" value="UniProtKB-KW"/>
</dbReference>
<evidence type="ECO:0000259" key="12">
    <source>
        <dbReference type="PROSITE" id="PS50994"/>
    </source>
</evidence>
<dbReference type="PROSITE" id="PS50994">
    <property type="entry name" value="INTEGRASE"/>
    <property type="match status" value="1"/>
</dbReference>
<keyword evidence="10" id="KW-0812">Transmembrane</keyword>
<dbReference type="GO" id="GO:0003964">
    <property type="term" value="F:RNA-directed DNA polymerase activity"/>
    <property type="evidence" value="ECO:0007669"/>
    <property type="project" value="UniProtKB-KW"/>
</dbReference>
<evidence type="ECO:0000313" key="13">
    <source>
        <dbReference type="EMBL" id="KAF7487931.1"/>
    </source>
</evidence>
<protein>
    <submittedName>
        <fullName evidence="13">Transposon Ty3-G Gag-Pol polyprotein</fullName>
    </submittedName>
</protein>
<dbReference type="InterPro" id="IPR001878">
    <property type="entry name" value="Znf_CCHC"/>
</dbReference>
<reference evidence="15" key="1">
    <citation type="journal article" date="2020" name="PLoS Negl. Trop. Dis.">
        <title>High-quality nuclear genome for Sarcoptes scabiei-A critical resource for a neglected parasite.</title>
        <authorList>
            <person name="Korhonen P.K."/>
            <person name="Gasser R.B."/>
            <person name="Ma G."/>
            <person name="Wang T."/>
            <person name="Stroehlein A.J."/>
            <person name="Young N.D."/>
            <person name="Ang C.S."/>
            <person name="Fernando D.D."/>
            <person name="Lu H.C."/>
            <person name="Taylor S."/>
            <person name="Reynolds S.L."/>
            <person name="Mofiz E."/>
            <person name="Najaraj S.H."/>
            <person name="Gowda H."/>
            <person name="Madugundu A."/>
            <person name="Renuse S."/>
            <person name="Holt D."/>
            <person name="Pandey A."/>
            <person name="Papenfuss A.T."/>
            <person name="Fischer K."/>
        </authorList>
    </citation>
    <scope>NUCLEOTIDE SEQUENCE [LARGE SCALE GENOMIC DNA]</scope>
</reference>
<dbReference type="PROSITE" id="PS50158">
    <property type="entry name" value="ZF_CCHC"/>
    <property type="match status" value="2"/>
</dbReference>
<feature type="region of interest" description="Disordered" evidence="9">
    <location>
        <begin position="271"/>
        <end position="311"/>
    </location>
</feature>
<dbReference type="SMART" id="SM00343">
    <property type="entry name" value="ZnF_C2HC"/>
    <property type="match status" value="2"/>
</dbReference>
<feature type="transmembrane region" description="Helical" evidence="10">
    <location>
        <begin position="1158"/>
        <end position="1177"/>
    </location>
</feature>
<dbReference type="InterPro" id="IPR036875">
    <property type="entry name" value="Znf_CCHC_sf"/>
</dbReference>
<evidence type="ECO:0000256" key="8">
    <source>
        <dbReference type="PROSITE-ProRule" id="PRU00047"/>
    </source>
</evidence>
<dbReference type="Gene3D" id="3.30.420.10">
    <property type="entry name" value="Ribonuclease H-like superfamily/Ribonuclease H"/>
    <property type="match status" value="1"/>
</dbReference>
<feature type="domain" description="CCHC-type" evidence="11">
    <location>
        <begin position="351"/>
        <end position="367"/>
    </location>
</feature>
<keyword evidence="8" id="KW-0862">Zinc</keyword>
<name>A0A834R0X3_SARSC</name>
<dbReference type="CDD" id="cd09274">
    <property type="entry name" value="RNase_HI_RT_Ty3"/>
    <property type="match status" value="1"/>
</dbReference>
<dbReference type="InterPro" id="IPR000477">
    <property type="entry name" value="RT_dom"/>
</dbReference>
<reference evidence="14" key="3">
    <citation type="submission" date="2022-06" db="UniProtKB">
        <authorList>
            <consortium name="EnsemblMetazoa"/>
        </authorList>
    </citation>
    <scope>IDENTIFICATION</scope>
</reference>
<keyword evidence="7" id="KW-0695">RNA-directed DNA polymerase</keyword>
<dbReference type="InterPro" id="IPR043502">
    <property type="entry name" value="DNA/RNA_pol_sf"/>
</dbReference>
<feature type="domain" description="Integrase catalytic" evidence="12">
    <location>
        <begin position="928"/>
        <end position="1112"/>
    </location>
</feature>
<evidence type="ECO:0000256" key="5">
    <source>
        <dbReference type="ARBA" id="ARBA00022759"/>
    </source>
</evidence>
<dbReference type="Pfam" id="PF17917">
    <property type="entry name" value="RT_RNaseH"/>
    <property type="match status" value="1"/>
</dbReference>
<dbReference type="EMBL" id="WVUK01000066">
    <property type="protein sequence ID" value="KAF7487931.1"/>
    <property type="molecule type" value="Genomic_DNA"/>
</dbReference>
<feature type="compositionally biased region" description="Basic and acidic residues" evidence="9">
    <location>
        <begin position="102"/>
        <end position="115"/>
    </location>
</feature>
<dbReference type="PANTHER" id="PTHR37984">
    <property type="entry name" value="PROTEIN CBG26694"/>
    <property type="match status" value="1"/>
</dbReference>
<keyword evidence="6" id="KW-0378">Hydrolase</keyword>
<evidence type="ECO:0000256" key="10">
    <source>
        <dbReference type="SAM" id="Phobius"/>
    </source>
</evidence>
<feature type="domain" description="CCHC-type" evidence="11">
    <location>
        <begin position="317"/>
        <end position="331"/>
    </location>
</feature>
<dbReference type="SUPFAM" id="SSF57756">
    <property type="entry name" value="Retrovirus zinc finger-like domains"/>
    <property type="match status" value="1"/>
</dbReference>
<keyword evidence="5" id="KW-0255">Endonuclease</keyword>
<feature type="region of interest" description="Disordered" evidence="9">
    <location>
        <begin position="1644"/>
        <end position="1676"/>
    </location>
</feature>
<dbReference type="OrthoDB" id="6508513at2759"/>
<dbReference type="GO" id="GO:0004519">
    <property type="term" value="F:endonuclease activity"/>
    <property type="evidence" value="ECO:0007669"/>
    <property type="project" value="UniProtKB-KW"/>
</dbReference>
<dbReference type="Gene3D" id="3.10.10.10">
    <property type="entry name" value="HIV Type 1 Reverse Transcriptase, subunit A, domain 1"/>
    <property type="match status" value="1"/>
</dbReference>
<dbReference type="Gene3D" id="3.30.70.270">
    <property type="match status" value="1"/>
</dbReference>
<evidence type="ECO:0000256" key="9">
    <source>
        <dbReference type="SAM" id="MobiDB-lite"/>
    </source>
</evidence>
<dbReference type="SUPFAM" id="SSF53098">
    <property type="entry name" value="Ribonuclease H-like"/>
    <property type="match status" value="1"/>
</dbReference>
<keyword evidence="15" id="KW-1185">Reference proteome</keyword>
<proteinExistence type="predicted"/>
<evidence type="ECO:0000313" key="15">
    <source>
        <dbReference type="Proteomes" id="UP000070412"/>
    </source>
</evidence>
<feature type="transmembrane region" description="Helical" evidence="10">
    <location>
        <begin position="1599"/>
        <end position="1619"/>
    </location>
</feature>
<dbReference type="GO" id="GO:0015074">
    <property type="term" value="P:DNA integration"/>
    <property type="evidence" value="ECO:0007669"/>
    <property type="project" value="InterPro"/>
</dbReference>
<organism evidence="13">
    <name type="scientific">Sarcoptes scabiei</name>
    <name type="common">Itch mite</name>
    <name type="synonym">Acarus scabiei</name>
    <dbReference type="NCBI Taxonomy" id="52283"/>
    <lineage>
        <taxon>Eukaryota</taxon>
        <taxon>Metazoa</taxon>
        <taxon>Ecdysozoa</taxon>
        <taxon>Arthropoda</taxon>
        <taxon>Chelicerata</taxon>
        <taxon>Arachnida</taxon>
        <taxon>Acari</taxon>
        <taxon>Acariformes</taxon>
        <taxon>Sarcoptiformes</taxon>
        <taxon>Astigmata</taxon>
        <taxon>Psoroptidia</taxon>
        <taxon>Sarcoptoidea</taxon>
        <taxon>Sarcoptidae</taxon>
        <taxon>Sarcoptinae</taxon>
        <taxon>Sarcoptes</taxon>
    </lineage>
</organism>
<evidence type="ECO:0000259" key="11">
    <source>
        <dbReference type="PROSITE" id="PS50158"/>
    </source>
</evidence>
<keyword evidence="10" id="KW-0472">Membrane</keyword>
<dbReference type="GO" id="GO:0008270">
    <property type="term" value="F:zinc ion binding"/>
    <property type="evidence" value="ECO:0007669"/>
    <property type="project" value="UniProtKB-KW"/>
</dbReference>
<keyword evidence="8" id="KW-0863">Zinc-finger</keyword>
<dbReference type="InterPro" id="IPR041373">
    <property type="entry name" value="RT_RNaseH"/>
</dbReference>
<evidence type="ECO:0000256" key="7">
    <source>
        <dbReference type="ARBA" id="ARBA00022918"/>
    </source>
</evidence>
<keyword evidence="2" id="KW-0808">Transferase</keyword>
<dbReference type="Gene3D" id="4.10.60.10">
    <property type="entry name" value="Zinc finger, CCHC-type"/>
    <property type="match status" value="1"/>
</dbReference>
<gene>
    <name evidence="13" type="ORF">SSS_4858</name>
</gene>
<keyword evidence="4" id="KW-0540">Nuclease</keyword>
<keyword evidence="1" id="KW-0645">Protease</keyword>
<dbReference type="Pfam" id="PF00078">
    <property type="entry name" value="RVT_1"/>
    <property type="match status" value="1"/>
</dbReference>
<dbReference type="GO" id="GO:0006508">
    <property type="term" value="P:proteolysis"/>
    <property type="evidence" value="ECO:0007669"/>
    <property type="project" value="UniProtKB-KW"/>
</dbReference>
<reference evidence="13" key="2">
    <citation type="submission" date="2020-01" db="EMBL/GenBank/DDBJ databases">
        <authorList>
            <person name="Korhonen P.K.K."/>
            <person name="Guangxu M.G."/>
            <person name="Wang T.W."/>
            <person name="Stroehlein A.J.S."/>
            <person name="Young N.D."/>
            <person name="Ang C.-S.A."/>
            <person name="Fernando D.W.F."/>
            <person name="Lu H.L."/>
            <person name="Taylor S.T."/>
            <person name="Ehtesham M.E.M."/>
            <person name="Najaraj S.H.N."/>
            <person name="Harsha G.H.G."/>
            <person name="Madugundu A.M."/>
            <person name="Renuse S.R."/>
            <person name="Holt D.H."/>
            <person name="Pandey A.P."/>
            <person name="Papenfuss A.P."/>
            <person name="Gasser R.B.G."/>
            <person name="Fischer K.F."/>
        </authorList>
    </citation>
    <scope>NUCLEOTIDE SEQUENCE</scope>
    <source>
        <strain evidence="13">SSS_KF_BRIS2020</strain>
    </source>
</reference>
<dbReference type="GO" id="GO:0003676">
    <property type="term" value="F:nucleic acid binding"/>
    <property type="evidence" value="ECO:0007669"/>
    <property type="project" value="InterPro"/>
</dbReference>
<dbReference type="EnsemblMetazoa" id="SSS_4858s_mrna">
    <property type="protein sequence ID" value="KAF7487931.1"/>
    <property type="gene ID" value="SSS_4858"/>
</dbReference>
<keyword evidence="8" id="KW-0479">Metal-binding</keyword>
<accession>A0A834R0X3</accession>
<dbReference type="InterPro" id="IPR036397">
    <property type="entry name" value="RNaseH_sf"/>
</dbReference>
<dbReference type="FunFam" id="3.10.10.10:FF:000007">
    <property type="entry name" value="Retrovirus-related Pol polyprotein from transposon 17.6-like Protein"/>
    <property type="match status" value="1"/>
</dbReference>
<dbReference type="InterPro" id="IPR050951">
    <property type="entry name" value="Retrovirus_Pol_polyprotein"/>
</dbReference>
<evidence type="ECO:0000313" key="14">
    <source>
        <dbReference type="EnsemblMetazoa" id="KAF7487931.1"/>
    </source>
</evidence>
<dbReference type="Proteomes" id="UP000070412">
    <property type="component" value="Unassembled WGS sequence"/>
</dbReference>
<keyword evidence="10" id="KW-1133">Transmembrane helix</keyword>
<dbReference type="CDD" id="cd01647">
    <property type="entry name" value="RT_LTR"/>
    <property type="match status" value="1"/>
</dbReference>
<dbReference type="InterPro" id="IPR043128">
    <property type="entry name" value="Rev_trsase/Diguanyl_cyclase"/>
</dbReference>
<evidence type="ECO:0000256" key="4">
    <source>
        <dbReference type="ARBA" id="ARBA00022722"/>
    </source>
</evidence>
<feature type="region of interest" description="Disordered" evidence="9">
    <location>
        <begin position="102"/>
        <end position="132"/>
    </location>
</feature>
<evidence type="ECO:0000256" key="2">
    <source>
        <dbReference type="ARBA" id="ARBA00022679"/>
    </source>
</evidence>
<dbReference type="InterPro" id="IPR001584">
    <property type="entry name" value="Integrase_cat-core"/>
</dbReference>
<dbReference type="InterPro" id="IPR012337">
    <property type="entry name" value="RNaseH-like_sf"/>
</dbReference>